<accession>A0A8X6XI55</accession>
<dbReference type="SUPFAM" id="SSF57414">
    <property type="entry name" value="Hairpin loop containing domain-like"/>
    <property type="match status" value="3"/>
</dbReference>
<dbReference type="CDD" id="cd01099">
    <property type="entry name" value="PAN_AP_HGF"/>
    <property type="match status" value="1"/>
</dbReference>
<dbReference type="AlphaFoldDB" id="A0A8X6XI55"/>
<proteinExistence type="predicted"/>
<feature type="domain" description="Apple" evidence="1">
    <location>
        <begin position="4"/>
        <end position="85"/>
    </location>
</feature>
<sequence length="270" mass="31035">LQSCPYEETSDSYPTYTDHIQMVGITSNEVCEQFCTQFSSFNCRSYAYYSSNGQCFLSGDDRASGGNGAVKADQDSSITKETRQCSHGEIMMLEKTTGYQHLGSINVLYRGNPDIPGIITECRRMCELNYECRAFTLDYLKQECYSGSETSTTKPKELIPAENKAFFEGICLPFYLGCSKQWMFDRYVDKELRGVQPRDVIRLISRTNCERRCLEEKRFVCRSANYYRFNQECRLFSEEQSFPHTQLAYAGGVDYLENQCNVGEFLKLSI</sequence>
<dbReference type="InterPro" id="IPR052774">
    <property type="entry name" value="Celegans_DevNeuronal_Protein"/>
</dbReference>
<evidence type="ECO:0000313" key="3">
    <source>
        <dbReference type="Proteomes" id="UP000886998"/>
    </source>
</evidence>
<organism evidence="2 3">
    <name type="scientific">Trichonephila inaurata madagascariensis</name>
    <dbReference type="NCBI Taxonomy" id="2747483"/>
    <lineage>
        <taxon>Eukaryota</taxon>
        <taxon>Metazoa</taxon>
        <taxon>Ecdysozoa</taxon>
        <taxon>Arthropoda</taxon>
        <taxon>Chelicerata</taxon>
        <taxon>Arachnida</taxon>
        <taxon>Araneae</taxon>
        <taxon>Araneomorphae</taxon>
        <taxon>Entelegynae</taxon>
        <taxon>Araneoidea</taxon>
        <taxon>Nephilidae</taxon>
        <taxon>Trichonephila</taxon>
        <taxon>Trichonephila inaurata</taxon>
    </lineage>
</organism>
<comment type="caution">
    <text evidence="2">The sequence shown here is derived from an EMBL/GenBank/DDBJ whole genome shotgun (WGS) entry which is preliminary data.</text>
</comment>
<dbReference type="SMART" id="SM00473">
    <property type="entry name" value="PAN_AP"/>
    <property type="match status" value="3"/>
</dbReference>
<gene>
    <name evidence="2" type="primary">AVEN_59990_1</name>
    <name evidence="2" type="ORF">TNIN_171471</name>
</gene>
<dbReference type="PANTHER" id="PTHR47327">
    <property type="entry name" value="FI18240P1-RELATED"/>
    <property type="match status" value="1"/>
</dbReference>
<dbReference type="GO" id="GO:0009653">
    <property type="term" value="P:anatomical structure morphogenesis"/>
    <property type="evidence" value="ECO:0007669"/>
    <property type="project" value="TreeGrafter"/>
</dbReference>
<name>A0A8X6XI55_9ARAC</name>
<dbReference type="InterPro" id="IPR003609">
    <property type="entry name" value="Pan_app"/>
</dbReference>
<evidence type="ECO:0000313" key="2">
    <source>
        <dbReference type="EMBL" id="GFY53112.1"/>
    </source>
</evidence>
<dbReference type="Gene3D" id="3.50.4.10">
    <property type="entry name" value="Hepatocyte Growth Factor"/>
    <property type="match status" value="2"/>
</dbReference>
<feature type="domain" description="Apple" evidence="1">
    <location>
        <begin position="178"/>
        <end position="260"/>
    </location>
</feature>
<evidence type="ECO:0000259" key="1">
    <source>
        <dbReference type="PROSITE" id="PS50948"/>
    </source>
</evidence>
<dbReference type="PROSITE" id="PS50948">
    <property type="entry name" value="PAN"/>
    <property type="match status" value="2"/>
</dbReference>
<dbReference type="EMBL" id="BMAV01009097">
    <property type="protein sequence ID" value="GFY53112.1"/>
    <property type="molecule type" value="Genomic_DNA"/>
</dbReference>
<protein>
    <recommendedName>
        <fullName evidence="1">Apple domain-containing protein</fullName>
    </recommendedName>
</protein>
<dbReference type="PANTHER" id="PTHR47327:SF1">
    <property type="entry name" value="RE15579P"/>
    <property type="match status" value="1"/>
</dbReference>
<keyword evidence="3" id="KW-1185">Reference proteome</keyword>
<dbReference type="OrthoDB" id="6416873at2759"/>
<dbReference type="Proteomes" id="UP000886998">
    <property type="component" value="Unassembled WGS sequence"/>
</dbReference>
<reference evidence="2" key="1">
    <citation type="submission" date="2020-08" db="EMBL/GenBank/DDBJ databases">
        <title>Multicomponent nature underlies the extraordinary mechanical properties of spider dragline silk.</title>
        <authorList>
            <person name="Kono N."/>
            <person name="Nakamura H."/>
            <person name="Mori M."/>
            <person name="Yoshida Y."/>
            <person name="Ohtoshi R."/>
            <person name="Malay A.D."/>
            <person name="Moran D.A.P."/>
            <person name="Tomita M."/>
            <person name="Numata K."/>
            <person name="Arakawa K."/>
        </authorList>
    </citation>
    <scope>NUCLEOTIDE SEQUENCE</scope>
</reference>
<dbReference type="Pfam" id="PF00024">
    <property type="entry name" value="PAN_1"/>
    <property type="match status" value="3"/>
</dbReference>
<feature type="non-terminal residue" evidence="2">
    <location>
        <position position="1"/>
    </location>
</feature>